<evidence type="ECO:0000313" key="15">
    <source>
        <dbReference type="Proteomes" id="UP000015381"/>
    </source>
</evidence>
<dbReference type="InterPro" id="IPR002105">
    <property type="entry name" value="Dockerin_1_rpt"/>
</dbReference>
<organism evidence="13 14">
    <name type="scientific">Halorhabdus tiamatea SARL4B</name>
    <dbReference type="NCBI Taxonomy" id="1033806"/>
    <lineage>
        <taxon>Archaea</taxon>
        <taxon>Methanobacteriati</taxon>
        <taxon>Methanobacteriota</taxon>
        <taxon>Stenosarchaea group</taxon>
        <taxon>Halobacteria</taxon>
        <taxon>Halobacteriales</taxon>
        <taxon>Haloarculaceae</taxon>
        <taxon>Halorhabdus</taxon>
    </lineage>
</organism>
<dbReference type="STRING" id="1033806.HTIA_0847"/>
<dbReference type="Proteomes" id="UP000003861">
    <property type="component" value="Unassembled WGS sequence"/>
</dbReference>
<evidence type="ECO:0000256" key="10">
    <source>
        <dbReference type="SAM" id="MobiDB-lite"/>
    </source>
</evidence>
<dbReference type="PANTHER" id="PTHR31490">
    <property type="entry name" value="GLYCOSYL HYDROLASE"/>
    <property type="match status" value="1"/>
</dbReference>
<dbReference type="InterPro" id="IPR001000">
    <property type="entry name" value="GH10_dom"/>
</dbReference>
<dbReference type="GO" id="GO:0031176">
    <property type="term" value="F:endo-1,4-beta-xylanase activity"/>
    <property type="evidence" value="ECO:0007669"/>
    <property type="project" value="UniProtKB-EC"/>
</dbReference>
<accession>F7PQV6</accession>
<keyword evidence="8 12" id="KW-0326">Glycosidase</keyword>
<keyword evidence="7" id="KW-0119">Carbohydrate metabolism</keyword>
<dbReference type="SUPFAM" id="SSF51445">
    <property type="entry name" value="(Trans)glycosidases"/>
    <property type="match status" value="1"/>
</dbReference>
<proteinExistence type="inferred from homology"/>
<dbReference type="Pfam" id="PF00404">
    <property type="entry name" value="Dockerin_1"/>
    <property type="match status" value="1"/>
</dbReference>
<gene>
    <name evidence="13" type="ORF">HLRTI_001134</name>
    <name evidence="12" type="ORF">HTIA_0847</name>
</gene>
<dbReference type="EMBL" id="HF571520">
    <property type="protein sequence ID" value="CCQ32987.1"/>
    <property type="molecule type" value="Genomic_DNA"/>
</dbReference>
<keyword evidence="9" id="KW-0624">Polysaccharide degradation</keyword>
<dbReference type="AlphaFoldDB" id="F7PQV6"/>
<evidence type="ECO:0000256" key="6">
    <source>
        <dbReference type="ARBA" id="ARBA00022801"/>
    </source>
</evidence>
<evidence type="ECO:0000256" key="1">
    <source>
        <dbReference type="ARBA" id="ARBA00000681"/>
    </source>
</evidence>
<comment type="catalytic activity">
    <reaction evidence="1">
        <text>Endohydrolysis of (1-&gt;4)-beta-D-xylosidic linkages in xylans.</text>
        <dbReference type="EC" id="3.2.1.8"/>
    </reaction>
</comment>
<dbReference type="InterPro" id="IPR018247">
    <property type="entry name" value="EF_Hand_1_Ca_BS"/>
</dbReference>
<feature type="region of interest" description="Disordered" evidence="10">
    <location>
        <begin position="663"/>
        <end position="709"/>
    </location>
</feature>
<comment type="similarity">
    <text evidence="2">Belongs to the glycosyl hydrolase 10 (cellulase F) family.</text>
</comment>
<dbReference type="InterPro" id="IPR044846">
    <property type="entry name" value="GH10"/>
</dbReference>
<evidence type="ECO:0000313" key="13">
    <source>
        <dbReference type="EMBL" id="ERJ06875.1"/>
    </source>
</evidence>
<dbReference type="eggNOG" id="arCOG03611">
    <property type="taxonomic scope" value="Archaea"/>
</dbReference>
<evidence type="ECO:0000256" key="2">
    <source>
        <dbReference type="ARBA" id="ARBA00007495"/>
    </source>
</evidence>
<dbReference type="Pfam" id="PF00331">
    <property type="entry name" value="Glyco_hydro_10"/>
    <property type="match status" value="1"/>
</dbReference>
<dbReference type="Proteomes" id="UP000015381">
    <property type="component" value="Chromosome I"/>
</dbReference>
<feature type="domain" description="GH10" evidence="11">
    <location>
        <begin position="310"/>
        <end position="606"/>
    </location>
</feature>
<dbReference type="GO" id="GO:0045493">
    <property type="term" value="P:xylan catabolic process"/>
    <property type="evidence" value="ECO:0007669"/>
    <property type="project" value="UniProtKB-KW"/>
</dbReference>
<evidence type="ECO:0000256" key="5">
    <source>
        <dbReference type="ARBA" id="ARBA00022729"/>
    </source>
</evidence>
<dbReference type="PROSITE" id="PS00448">
    <property type="entry name" value="CLOS_CELLULOSOME_RPT"/>
    <property type="match status" value="1"/>
</dbReference>
<reference evidence="12 15" key="3">
    <citation type="journal article" date="2014" name="Environ. Microbiol.">
        <title>Halorhabdus tiamatea: proteogenomics and glycosidase activity measurements identify the first cultivated euryarchaeon from a deep-sea anoxic brine lake as potential polysaccharide degrader.</title>
        <authorList>
            <person name="Werner J."/>
            <person name="Ferrer M."/>
            <person name="Michel G."/>
            <person name="Mann A.J."/>
            <person name="Huang S."/>
            <person name="Juarez S."/>
            <person name="Ciordia S."/>
            <person name="Albar J.P."/>
            <person name="Alcaide M."/>
            <person name="La Cono V."/>
            <person name="Yakimov M.M."/>
            <person name="Antunes A."/>
            <person name="Taborda M."/>
            <person name="Da Costa M.S."/>
            <person name="Amann R.I."/>
            <person name="Gloeckner F.O."/>
            <person name="Golyshina O.V."/>
            <person name="Golyshin P.N."/>
            <person name="Teeling H."/>
        </authorList>
    </citation>
    <scope>NUCLEOTIDE SEQUENCE [LARGE SCALE GENOMIC DNA]</scope>
    <source>
        <strain evidence="15">SARL4B</strain>
        <strain evidence="12">Type strain: SARL4B</strain>
    </source>
</reference>
<keyword evidence="6 13" id="KW-0378">Hydrolase</keyword>
<dbReference type="CDD" id="cd14256">
    <property type="entry name" value="Dockerin_I"/>
    <property type="match status" value="1"/>
</dbReference>
<sequence length="757" mass="82424">MTDDSRLSGNRRTFLKWLGATGVAAGSGTAALGPAAADDHVGEYRQTLLADLESARGLPAGSFVYGTSEQAALDAFTFEDAGAGTSSTFEVDADVPITQGVTLTVNEEPSNAYDYTYQGFISDTSFSAGDPLLAVAYVRSDTEEAQIQAGFKYQYTDPNGETSYSSNTVQESASVTPSAEWTRYYFPIEVAEKPDGSEHTPYLEFWTGYAEQTVEMGGVALLDYGDADVAVGDLPAGPAGAQEGDSPTNPLVNYEGREEGAQWREDARDRIEEVRKTDFEVEVLDEAGNAVEGADVEVAMQDHAFDFGSAVSVTHITGDSEDDQRYREVFLEHFNKAVIENGLKYPSFTGAWGDSKAGAIDTLEWLDDKNIPARGHYLLWEEYNTDGGGGMGIDNPDALSASETVERVDQRIENQATDVGDLVTEWDMHNHPIWQPNFRSDDAIGFEAVEQWWGTADAATDAELYTNEMGNVAGGFFRDQHDEFVGQLIENDLPIDGVGFMGHVQLPEGNVTPPAEILETYDQFAEHDLPILITEFDIQINDRGNDEEVAFQEDLTRDFLIASFSHEAVEGVMSWGFWAGDHWRPTGAYYDEDWTLRPNGQQFMDLVFDEWWTEESSSTDADGVYATTGFKGTYQITASDGEASTERQVQISDDTDAVTVTLSESDAGEGEDDGADGGEETPEGTLPGGQGPPQDLDGDGHFEDVNGDGKRNIADVRSLLNNRNGDTVQANAGAYDFDGDGSVDAGDVLALFRKLYR</sequence>
<dbReference type="PANTHER" id="PTHR31490:SF88">
    <property type="entry name" value="BETA-XYLANASE"/>
    <property type="match status" value="1"/>
</dbReference>
<dbReference type="InterPro" id="IPR036439">
    <property type="entry name" value="Dockerin_dom_sf"/>
</dbReference>
<evidence type="ECO:0000313" key="14">
    <source>
        <dbReference type="Proteomes" id="UP000003861"/>
    </source>
</evidence>
<evidence type="ECO:0000259" key="11">
    <source>
        <dbReference type="PROSITE" id="PS51760"/>
    </source>
</evidence>
<dbReference type="InterPro" id="IPR017853">
    <property type="entry name" value="GH"/>
</dbReference>
<dbReference type="PROSITE" id="PS51318">
    <property type="entry name" value="TAT"/>
    <property type="match status" value="1"/>
</dbReference>
<evidence type="ECO:0000256" key="4">
    <source>
        <dbReference type="ARBA" id="ARBA00022651"/>
    </source>
</evidence>
<keyword evidence="15" id="KW-1185">Reference proteome</keyword>
<dbReference type="KEGG" id="hti:HTIA_0847"/>
<reference evidence="13 14" key="2">
    <citation type="journal article" date="2013" name="PLoS ONE">
        <title>INDIGO - INtegrated Data Warehouse of MIcrobial GenOmes with Examples from the Red Sea Extremophiles.</title>
        <authorList>
            <person name="Alam I."/>
            <person name="Antunes A."/>
            <person name="Kamau A.A."/>
            <person name="Ba Alawi W."/>
            <person name="Kalkatawi M."/>
            <person name="Stingl U."/>
            <person name="Bajic V.B."/>
        </authorList>
    </citation>
    <scope>NUCLEOTIDE SEQUENCE [LARGE SCALE GENOMIC DNA]</scope>
    <source>
        <strain evidence="13 14">SARL4B</strain>
    </source>
</reference>
<dbReference type="PROSITE" id="PS51760">
    <property type="entry name" value="GH10_2"/>
    <property type="match status" value="1"/>
</dbReference>
<dbReference type="Gene3D" id="3.20.20.80">
    <property type="entry name" value="Glycosidases"/>
    <property type="match status" value="1"/>
</dbReference>
<evidence type="ECO:0000256" key="9">
    <source>
        <dbReference type="ARBA" id="ARBA00023326"/>
    </source>
</evidence>
<evidence type="ECO:0000313" key="12">
    <source>
        <dbReference type="EMBL" id="CCQ32987.1"/>
    </source>
</evidence>
<dbReference type="EMBL" id="AFNT02000009">
    <property type="protein sequence ID" value="ERJ06875.1"/>
    <property type="molecule type" value="Genomic_DNA"/>
</dbReference>
<feature type="compositionally biased region" description="Acidic residues" evidence="10">
    <location>
        <begin position="666"/>
        <end position="682"/>
    </location>
</feature>
<protein>
    <recommendedName>
        <fullName evidence="3">endo-1,4-beta-xylanase</fullName>
        <ecNumber evidence="3">3.2.1.8</ecNumber>
    </recommendedName>
</protein>
<dbReference type="SUPFAM" id="SSF63446">
    <property type="entry name" value="Type I dockerin domain"/>
    <property type="match status" value="1"/>
</dbReference>
<evidence type="ECO:0000256" key="8">
    <source>
        <dbReference type="ARBA" id="ARBA00023295"/>
    </source>
</evidence>
<dbReference type="EC" id="3.2.1.8" evidence="3"/>
<dbReference type="Gene3D" id="1.10.1330.10">
    <property type="entry name" value="Dockerin domain"/>
    <property type="match status" value="1"/>
</dbReference>
<dbReference type="PROSITE" id="PS00018">
    <property type="entry name" value="EF_HAND_1"/>
    <property type="match status" value="1"/>
</dbReference>
<dbReference type="SMART" id="SM00633">
    <property type="entry name" value="Glyco_10"/>
    <property type="match status" value="1"/>
</dbReference>
<dbReference type="RefSeq" id="WP_008528548.1">
    <property type="nucleotide sequence ID" value="NC_021921.1"/>
</dbReference>
<evidence type="ECO:0000256" key="7">
    <source>
        <dbReference type="ARBA" id="ARBA00023277"/>
    </source>
</evidence>
<evidence type="ECO:0000256" key="3">
    <source>
        <dbReference type="ARBA" id="ARBA00012590"/>
    </source>
</evidence>
<reference evidence="13 14" key="1">
    <citation type="journal article" date="2011" name="J. Bacteriol.">
        <title>Genome sequence of Halorhabdus tiamatea, the first archaeon isolated from a deep-sea anoxic brine lake.</title>
        <authorList>
            <person name="Antunes A."/>
            <person name="Alam I."/>
            <person name="Bajic V.B."/>
            <person name="Stingl U."/>
        </authorList>
    </citation>
    <scope>NUCLEOTIDE SEQUENCE [LARGE SCALE GENOMIC DNA]</scope>
    <source>
        <strain evidence="13 14">SARL4B</strain>
    </source>
</reference>
<keyword evidence="5" id="KW-0732">Signal</keyword>
<dbReference type="HOGENOM" id="CLU_026280_0_0_2"/>
<name>F7PQV6_9EURY</name>
<dbReference type="InterPro" id="IPR006311">
    <property type="entry name" value="TAT_signal"/>
</dbReference>
<feature type="compositionally biased region" description="Basic and acidic residues" evidence="10">
    <location>
        <begin position="698"/>
        <end position="709"/>
    </location>
</feature>
<keyword evidence="4 12" id="KW-0858">Xylan degradation</keyword>
<dbReference type="eggNOG" id="arCOG07455">
    <property type="taxonomic scope" value="Archaea"/>
</dbReference>
<dbReference type="GeneID" id="71203486"/>